<reference evidence="4" key="1">
    <citation type="submission" date="2020-11" db="EMBL/GenBank/DDBJ databases">
        <authorList>
            <person name="Tran Van P."/>
        </authorList>
    </citation>
    <scope>NUCLEOTIDE SEQUENCE</scope>
</reference>
<feature type="chain" id="PRO_5036402392" evidence="3">
    <location>
        <begin position="23"/>
        <end position="281"/>
    </location>
</feature>
<keyword evidence="2" id="KW-1133">Transmembrane helix</keyword>
<keyword evidence="5" id="KW-1185">Reference proteome</keyword>
<sequence>MGYLSDLLLVVLFLGTAMLNSAEILPYHDFSSPGTGSPAVIFSSEAPLRFNPIMRSSFSTDGQDHRGGKVTLDPGNANIIWPEANEDDGVKNPPTIFMDPAKGSDFTTTDCCDGSDESSSRPSGDRPERENGSNVQKGWNDGRSKGSIIRESVYGGRPNDYGEEETALPFVNYMNMQRKRDTRVRKRRSPTTPVDAFTCLVQADRHRAELSENLKTPKLSKGARMPDSGMGDVFLWHSSTDETTNCAMFIIMRLWQYLNILVISCLNLFCTSRPFVKHKKT</sequence>
<evidence type="ECO:0000313" key="4">
    <source>
        <dbReference type="EMBL" id="CAD7242732.1"/>
    </source>
</evidence>
<keyword evidence="3" id="KW-0732">Signal</keyword>
<proteinExistence type="predicted"/>
<dbReference type="Proteomes" id="UP000677054">
    <property type="component" value="Unassembled WGS sequence"/>
</dbReference>
<feature type="region of interest" description="Disordered" evidence="1">
    <location>
        <begin position="97"/>
        <end position="145"/>
    </location>
</feature>
<protein>
    <submittedName>
        <fullName evidence="4">Uncharacterized protein</fullName>
    </submittedName>
</protein>
<dbReference type="AlphaFoldDB" id="A0A7R8X2D2"/>
<organism evidence="4">
    <name type="scientific">Darwinula stevensoni</name>
    <dbReference type="NCBI Taxonomy" id="69355"/>
    <lineage>
        <taxon>Eukaryota</taxon>
        <taxon>Metazoa</taxon>
        <taxon>Ecdysozoa</taxon>
        <taxon>Arthropoda</taxon>
        <taxon>Crustacea</taxon>
        <taxon>Oligostraca</taxon>
        <taxon>Ostracoda</taxon>
        <taxon>Podocopa</taxon>
        <taxon>Podocopida</taxon>
        <taxon>Darwinulocopina</taxon>
        <taxon>Darwinuloidea</taxon>
        <taxon>Darwinulidae</taxon>
        <taxon>Darwinula</taxon>
    </lineage>
</organism>
<evidence type="ECO:0000256" key="1">
    <source>
        <dbReference type="SAM" id="MobiDB-lite"/>
    </source>
</evidence>
<evidence type="ECO:0000256" key="3">
    <source>
        <dbReference type="SAM" id="SignalP"/>
    </source>
</evidence>
<name>A0A7R8X2D2_9CRUS</name>
<gene>
    <name evidence="4" type="ORF">DSTB1V02_LOCUS2684</name>
</gene>
<feature type="transmembrane region" description="Helical" evidence="2">
    <location>
        <begin position="254"/>
        <end position="276"/>
    </location>
</feature>
<dbReference type="EMBL" id="LR899827">
    <property type="protein sequence ID" value="CAD7242732.1"/>
    <property type="molecule type" value="Genomic_DNA"/>
</dbReference>
<feature type="signal peptide" evidence="3">
    <location>
        <begin position="1"/>
        <end position="22"/>
    </location>
</feature>
<evidence type="ECO:0000313" key="5">
    <source>
        <dbReference type="Proteomes" id="UP000677054"/>
    </source>
</evidence>
<evidence type="ECO:0000256" key="2">
    <source>
        <dbReference type="SAM" id="Phobius"/>
    </source>
</evidence>
<dbReference type="EMBL" id="CAJPEV010000310">
    <property type="protein sequence ID" value="CAG0883797.1"/>
    <property type="molecule type" value="Genomic_DNA"/>
</dbReference>
<keyword evidence="2" id="KW-0472">Membrane</keyword>
<feature type="region of interest" description="Disordered" evidence="1">
    <location>
        <begin position="58"/>
        <end position="77"/>
    </location>
</feature>
<accession>A0A7R8X2D2</accession>
<keyword evidence="2" id="KW-0812">Transmembrane</keyword>